<dbReference type="RefSeq" id="WP_062180220.1">
    <property type="nucleotide sequence ID" value="NZ_BBXL01000009.1"/>
</dbReference>
<sequence>MIVYGTNWSNKKIIPTREICPICGVMHSVSLIYQYEYAHIYGISLFPIKKDIRGYCQACEEGINYQSIKTNTTQHSVRYPILSFVGLILIVLAITVFASYIYIDKKQTRELSIQCINTPEVGDIYEVKFSEKEYGLMRISDIKGDSILMQLGEYVTDRITGLKELKNGEYKDRFYDETFSYTKDELFSNLEQEVIIRVNRKTQ</sequence>
<protein>
    <recommendedName>
        <fullName evidence="4">Zinc-ribbon 15 domain-containing protein</fullName>
    </recommendedName>
</protein>
<keyword evidence="1" id="KW-0812">Transmembrane</keyword>
<dbReference type="Proteomes" id="UP000184480">
    <property type="component" value="Unassembled WGS sequence"/>
</dbReference>
<evidence type="ECO:0000313" key="2">
    <source>
        <dbReference type="EMBL" id="SHF43224.1"/>
    </source>
</evidence>
<organism evidence="2 3">
    <name type="scientific">Dysgonomonas macrotermitis</name>
    <dbReference type="NCBI Taxonomy" id="1346286"/>
    <lineage>
        <taxon>Bacteria</taxon>
        <taxon>Pseudomonadati</taxon>
        <taxon>Bacteroidota</taxon>
        <taxon>Bacteroidia</taxon>
        <taxon>Bacteroidales</taxon>
        <taxon>Dysgonomonadaceae</taxon>
        <taxon>Dysgonomonas</taxon>
    </lineage>
</organism>
<accession>A0A1M5BKZ2</accession>
<keyword evidence="3" id="KW-1185">Reference proteome</keyword>
<dbReference type="STRING" id="1346286.SAMN05444362_106109"/>
<reference evidence="3" key="1">
    <citation type="submission" date="2016-11" db="EMBL/GenBank/DDBJ databases">
        <authorList>
            <person name="Varghese N."/>
            <person name="Submissions S."/>
        </authorList>
    </citation>
    <scope>NUCLEOTIDE SEQUENCE [LARGE SCALE GENOMIC DNA]</scope>
    <source>
        <strain evidence="3">DSM 27370</strain>
    </source>
</reference>
<keyword evidence="1" id="KW-0472">Membrane</keyword>
<dbReference type="OrthoDB" id="1119777at2"/>
<evidence type="ECO:0008006" key="4">
    <source>
        <dbReference type="Google" id="ProtNLM"/>
    </source>
</evidence>
<evidence type="ECO:0000256" key="1">
    <source>
        <dbReference type="SAM" id="Phobius"/>
    </source>
</evidence>
<proteinExistence type="predicted"/>
<keyword evidence="1" id="KW-1133">Transmembrane helix</keyword>
<dbReference type="AlphaFoldDB" id="A0A1M5BKZ2"/>
<gene>
    <name evidence="2" type="ORF">SAMN05444362_106109</name>
</gene>
<evidence type="ECO:0000313" key="3">
    <source>
        <dbReference type="Proteomes" id="UP000184480"/>
    </source>
</evidence>
<dbReference type="EMBL" id="FQUC01000006">
    <property type="protein sequence ID" value="SHF43224.1"/>
    <property type="molecule type" value="Genomic_DNA"/>
</dbReference>
<feature type="transmembrane region" description="Helical" evidence="1">
    <location>
        <begin position="81"/>
        <end position="103"/>
    </location>
</feature>
<name>A0A1M5BKZ2_9BACT</name>